<sequence>MRVTGKRRVALVAAATAIVLVGAGTAYAYWTTTGSGSGSASTGTSVPVTVAQDSTVAGLYPDGPDVPLDFTITNPNPGSQFISSVTIAVTGTSSASCTAANFAVSQPTITAGNIAAGATSYASATTGAAIHMIDTGANQDACKSVTVNLSYSVS</sequence>
<keyword evidence="3" id="KW-1185">Reference proteome</keyword>
<feature type="signal peptide" evidence="1">
    <location>
        <begin position="1"/>
        <end position="28"/>
    </location>
</feature>
<evidence type="ECO:0000313" key="2">
    <source>
        <dbReference type="EMBL" id="MFC6005583.1"/>
    </source>
</evidence>
<dbReference type="EMBL" id="JBHSRD010000002">
    <property type="protein sequence ID" value="MFC6005583.1"/>
    <property type="molecule type" value="Genomic_DNA"/>
</dbReference>
<protein>
    <recommendedName>
        <fullName evidence="4">SipW-cognate class signal peptide</fullName>
    </recommendedName>
</protein>
<reference evidence="3" key="1">
    <citation type="journal article" date="2019" name="Int. J. Syst. Evol. Microbiol.">
        <title>The Global Catalogue of Microorganisms (GCM) 10K type strain sequencing project: providing services to taxonomists for standard genome sequencing and annotation.</title>
        <authorList>
            <consortium name="The Broad Institute Genomics Platform"/>
            <consortium name="The Broad Institute Genome Sequencing Center for Infectious Disease"/>
            <person name="Wu L."/>
            <person name="Ma J."/>
        </authorList>
    </citation>
    <scope>NUCLEOTIDE SEQUENCE [LARGE SCALE GENOMIC DNA]</scope>
    <source>
        <strain evidence="3">KACC 14249</strain>
    </source>
</reference>
<name>A0ABW1J9U3_9ACTN</name>
<proteinExistence type="predicted"/>
<comment type="caution">
    <text evidence="2">The sequence shown here is derived from an EMBL/GenBank/DDBJ whole genome shotgun (WGS) entry which is preliminary data.</text>
</comment>
<dbReference type="RefSeq" id="WP_345716469.1">
    <property type="nucleotide sequence ID" value="NZ_BAABFP010000005.1"/>
</dbReference>
<evidence type="ECO:0000313" key="3">
    <source>
        <dbReference type="Proteomes" id="UP001596189"/>
    </source>
</evidence>
<gene>
    <name evidence="2" type="ORF">ACFQDO_00430</name>
</gene>
<feature type="chain" id="PRO_5045103154" description="SipW-cognate class signal peptide" evidence="1">
    <location>
        <begin position="29"/>
        <end position="154"/>
    </location>
</feature>
<evidence type="ECO:0000256" key="1">
    <source>
        <dbReference type="SAM" id="SignalP"/>
    </source>
</evidence>
<evidence type="ECO:0008006" key="4">
    <source>
        <dbReference type="Google" id="ProtNLM"/>
    </source>
</evidence>
<dbReference type="Proteomes" id="UP001596189">
    <property type="component" value="Unassembled WGS sequence"/>
</dbReference>
<organism evidence="2 3">
    <name type="scientific">Angustibacter luteus</name>
    <dbReference type="NCBI Taxonomy" id="658456"/>
    <lineage>
        <taxon>Bacteria</taxon>
        <taxon>Bacillati</taxon>
        <taxon>Actinomycetota</taxon>
        <taxon>Actinomycetes</taxon>
        <taxon>Kineosporiales</taxon>
        <taxon>Kineosporiaceae</taxon>
    </lineage>
</organism>
<accession>A0ABW1J9U3</accession>
<keyword evidence="1" id="KW-0732">Signal</keyword>